<feature type="region of interest" description="Disordered" evidence="2">
    <location>
        <begin position="119"/>
        <end position="192"/>
    </location>
</feature>
<sequence>MKTHNFQLLHHSNIVPSRDNVVSSPNRLRNSLEQQNSKLKQQIGQLEDALKKMGVKSPSQISAERPQKMQSILESEQTQKMHPTFRPFELVYGSEKVYDYGSSSRSSAQFDKKDIHKGLGEYASLPPTSQQKKETGTTEQSTRKPLGLHSAMSASMLRQYQRQQKDKENIPDNLLSRESSESKRQSAQDVKKQLYESHFRKNQSEAQLKAINEDKEVMHKVIQQSHSTINILTRPFSSENDSNHTQKIDSKPESRDHQKRHSILEESDPLQKVVVLNSRSEVERQYEMSQTEYILRELDKIKRENLELRNMIVKSTSFRGQGHEETRTIPTYQDDYLQRQHKTTMSPLLLSQLSTVDLKRTDYATLKQPYATIEAQNPLQTLQSSTFDYQKSPLQPQSALIPHLMPSSQTLSHQQSTHQPTTLDHHDHDLSKDMIINRHIQECLECQHAQRQLLKYQKRIHKHVIEELKGQLVFQQIERGNEEVQKVAKGKQQKVTIYQTVRMGNGSKQAQQVKSPVNKGKKTGTKKGRNKSSGLHSSQAYLSSNQFQTIQPREERFRMY</sequence>
<proteinExistence type="predicted"/>
<evidence type="ECO:0000313" key="4">
    <source>
        <dbReference type="Proteomes" id="UP000785679"/>
    </source>
</evidence>
<dbReference type="EMBL" id="RRYP01001961">
    <property type="protein sequence ID" value="TNV85279.1"/>
    <property type="molecule type" value="Genomic_DNA"/>
</dbReference>
<feature type="coiled-coil region" evidence="1">
    <location>
        <begin position="29"/>
        <end position="56"/>
    </location>
</feature>
<keyword evidence="4" id="KW-1185">Reference proteome</keyword>
<evidence type="ECO:0000256" key="1">
    <source>
        <dbReference type="SAM" id="Coils"/>
    </source>
</evidence>
<accession>A0A8J8T7K4</accession>
<protein>
    <submittedName>
        <fullName evidence="3">Uncharacterized protein</fullName>
    </submittedName>
</protein>
<feature type="compositionally biased region" description="Basic residues" evidence="2">
    <location>
        <begin position="519"/>
        <end position="530"/>
    </location>
</feature>
<comment type="caution">
    <text evidence="3">The sequence shown here is derived from an EMBL/GenBank/DDBJ whole genome shotgun (WGS) entry which is preliminary data.</text>
</comment>
<evidence type="ECO:0000256" key="2">
    <source>
        <dbReference type="SAM" id="MobiDB-lite"/>
    </source>
</evidence>
<dbReference type="Proteomes" id="UP000785679">
    <property type="component" value="Unassembled WGS sequence"/>
</dbReference>
<evidence type="ECO:0000313" key="3">
    <source>
        <dbReference type="EMBL" id="TNV85279.1"/>
    </source>
</evidence>
<feature type="compositionally biased region" description="Basic and acidic residues" evidence="2">
    <location>
        <begin position="178"/>
        <end position="192"/>
    </location>
</feature>
<feature type="compositionally biased region" description="Polar residues" evidence="2">
    <location>
        <begin position="506"/>
        <end position="515"/>
    </location>
</feature>
<reference evidence="3" key="1">
    <citation type="submission" date="2019-06" db="EMBL/GenBank/DDBJ databases">
        <authorList>
            <person name="Zheng W."/>
        </authorList>
    </citation>
    <scope>NUCLEOTIDE SEQUENCE</scope>
    <source>
        <strain evidence="3">QDHG01</strain>
    </source>
</reference>
<dbReference type="AlphaFoldDB" id="A0A8J8T7K4"/>
<name>A0A8J8T7K4_HALGN</name>
<organism evidence="3 4">
    <name type="scientific">Halteria grandinella</name>
    <dbReference type="NCBI Taxonomy" id="5974"/>
    <lineage>
        <taxon>Eukaryota</taxon>
        <taxon>Sar</taxon>
        <taxon>Alveolata</taxon>
        <taxon>Ciliophora</taxon>
        <taxon>Intramacronucleata</taxon>
        <taxon>Spirotrichea</taxon>
        <taxon>Stichotrichia</taxon>
        <taxon>Sporadotrichida</taxon>
        <taxon>Halteriidae</taxon>
        <taxon>Halteria</taxon>
    </lineage>
</organism>
<feature type="compositionally biased region" description="Polar residues" evidence="2">
    <location>
        <begin position="152"/>
        <end position="162"/>
    </location>
</feature>
<feature type="region of interest" description="Disordered" evidence="2">
    <location>
        <begin position="505"/>
        <end position="537"/>
    </location>
</feature>
<feature type="region of interest" description="Disordered" evidence="2">
    <location>
        <begin position="233"/>
        <end position="266"/>
    </location>
</feature>
<keyword evidence="1" id="KW-0175">Coiled coil</keyword>
<feature type="compositionally biased region" description="Basic and acidic residues" evidence="2">
    <location>
        <begin position="241"/>
        <end position="256"/>
    </location>
</feature>
<gene>
    <name evidence="3" type="ORF">FGO68_gene10374</name>
</gene>